<dbReference type="HOGENOM" id="CLU_025300_0_2_1"/>
<dbReference type="GO" id="GO:0005886">
    <property type="term" value="C:plasma membrane"/>
    <property type="evidence" value="ECO:0000318"/>
    <property type="project" value="GO_Central"/>
</dbReference>
<dbReference type="SMART" id="SM00335">
    <property type="entry name" value="ANX"/>
    <property type="match status" value="3"/>
</dbReference>
<dbReference type="PhylomeDB" id="E9GWA4"/>
<organism evidence="4 5">
    <name type="scientific">Daphnia pulex</name>
    <name type="common">Water flea</name>
    <dbReference type="NCBI Taxonomy" id="6669"/>
    <lineage>
        <taxon>Eukaryota</taxon>
        <taxon>Metazoa</taxon>
        <taxon>Ecdysozoa</taxon>
        <taxon>Arthropoda</taxon>
        <taxon>Crustacea</taxon>
        <taxon>Branchiopoda</taxon>
        <taxon>Diplostraca</taxon>
        <taxon>Cladocera</taxon>
        <taxon>Anomopoda</taxon>
        <taxon>Daphniidae</taxon>
        <taxon>Daphnia</taxon>
    </lineage>
</organism>
<dbReference type="PRINTS" id="PR00196">
    <property type="entry name" value="ANNEXIN"/>
</dbReference>
<evidence type="ECO:0000256" key="3">
    <source>
        <dbReference type="ARBA" id="ARBA00023216"/>
    </source>
</evidence>
<reference evidence="4 5" key="1">
    <citation type="journal article" date="2011" name="Science">
        <title>The ecoresponsive genome of Daphnia pulex.</title>
        <authorList>
            <person name="Colbourne J.K."/>
            <person name="Pfrender M.E."/>
            <person name="Gilbert D."/>
            <person name="Thomas W.K."/>
            <person name="Tucker A."/>
            <person name="Oakley T.H."/>
            <person name="Tokishita S."/>
            <person name="Aerts A."/>
            <person name="Arnold G.J."/>
            <person name="Basu M.K."/>
            <person name="Bauer D.J."/>
            <person name="Caceres C.E."/>
            <person name="Carmel L."/>
            <person name="Casola C."/>
            <person name="Choi J.H."/>
            <person name="Detter J.C."/>
            <person name="Dong Q."/>
            <person name="Dusheyko S."/>
            <person name="Eads B.D."/>
            <person name="Frohlich T."/>
            <person name="Geiler-Samerotte K.A."/>
            <person name="Gerlach D."/>
            <person name="Hatcher P."/>
            <person name="Jogdeo S."/>
            <person name="Krijgsveld J."/>
            <person name="Kriventseva E.V."/>
            <person name="Kultz D."/>
            <person name="Laforsch C."/>
            <person name="Lindquist E."/>
            <person name="Lopez J."/>
            <person name="Manak J.R."/>
            <person name="Muller J."/>
            <person name="Pangilinan J."/>
            <person name="Patwardhan R.P."/>
            <person name="Pitluck S."/>
            <person name="Pritham E.J."/>
            <person name="Rechtsteiner A."/>
            <person name="Rho M."/>
            <person name="Rogozin I.B."/>
            <person name="Sakarya O."/>
            <person name="Salamov A."/>
            <person name="Schaack S."/>
            <person name="Shapiro H."/>
            <person name="Shiga Y."/>
            <person name="Skalitzky C."/>
            <person name="Smith Z."/>
            <person name="Souvorov A."/>
            <person name="Sung W."/>
            <person name="Tang Z."/>
            <person name="Tsuchiya D."/>
            <person name="Tu H."/>
            <person name="Vos H."/>
            <person name="Wang M."/>
            <person name="Wolf Y.I."/>
            <person name="Yamagata H."/>
            <person name="Yamada T."/>
            <person name="Ye Y."/>
            <person name="Shaw J.R."/>
            <person name="Andrews J."/>
            <person name="Crease T.J."/>
            <person name="Tang H."/>
            <person name="Lucas S.M."/>
            <person name="Robertson H.M."/>
            <person name="Bork P."/>
            <person name="Koonin E.V."/>
            <person name="Zdobnov E.M."/>
            <person name="Grigoriev I.V."/>
            <person name="Lynch M."/>
            <person name="Boore J.L."/>
        </authorList>
    </citation>
    <scope>NUCLEOTIDE SEQUENCE [LARGE SCALE GENOMIC DNA]</scope>
</reference>
<dbReference type="OrthoDB" id="37886at2759"/>
<dbReference type="Gene3D" id="1.10.220.10">
    <property type="entry name" value="Annexin"/>
    <property type="match status" value="3"/>
</dbReference>
<dbReference type="PROSITE" id="PS51897">
    <property type="entry name" value="ANNEXIN_2"/>
    <property type="match status" value="1"/>
</dbReference>
<dbReference type="SUPFAM" id="SSF47874">
    <property type="entry name" value="Annexin"/>
    <property type="match status" value="1"/>
</dbReference>
<dbReference type="Proteomes" id="UP000000305">
    <property type="component" value="Unassembled WGS sequence"/>
</dbReference>
<keyword evidence="5" id="KW-1185">Reference proteome</keyword>
<proteinExistence type="inferred from homology"/>
<evidence type="ECO:0000313" key="5">
    <source>
        <dbReference type="Proteomes" id="UP000000305"/>
    </source>
</evidence>
<protein>
    <recommendedName>
        <fullName evidence="6">Annexin</fullName>
    </recommendedName>
</protein>
<evidence type="ECO:0000256" key="1">
    <source>
        <dbReference type="ARBA" id="ARBA00007831"/>
    </source>
</evidence>
<name>E9GWA4_DAPPU</name>
<keyword evidence="2" id="KW-0677">Repeat</keyword>
<dbReference type="GO" id="GO:0005737">
    <property type="term" value="C:cytoplasm"/>
    <property type="evidence" value="ECO:0000318"/>
    <property type="project" value="GO_Central"/>
</dbReference>
<gene>
    <name evidence="4" type="ORF">DAPPUDRAFT_231205</name>
</gene>
<dbReference type="InterPro" id="IPR001464">
    <property type="entry name" value="Annexin"/>
</dbReference>
<dbReference type="AlphaFoldDB" id="E9GWA4"/>
<dbReference type="GO" id="GO:0005544">
    <property type="term" value="F:calcium-dependent phospholipid binding"/>
    <property type="evidence" value="ECO:0000318"/>
    <property type="project" value="GO_Central"/>
</dbReference>
<dbReference type="InterPro" id="IPR018502">
    <property type="entry name" value="Annexin_repeat"/>
</dbReference>
<accession>E9GWA4</accession>
<dbReference type="OMA" id="ISILCMR"/>
<dbReference type="GO" id="GO:0005509">
    <property type="term" value="F:calcium ion binding"/>
    <property type="evidence" value="ECO:0007669"/>
    <property type="project" value="InterPro"/>
</dbReference>
<dbReference type="GO" id="GO:0005634">
    <property type="term" value="C:nucleus"/>
    <property type="evidence" value="ECO:0000318"/>
    <property type="project" value="GO_Central"/>
</dbReference>
<dbReference type="Pfam" id="PF00191">
    <property type="entry name" value="Annexin"/>
    <property type="match status" value="3"/>
</dbReference>
<dbReference type="GO" id="GO:0012506">
    <property type="term" value="C:vesicle membrane"/>
    <property type="evidence" value="ECO:0000318"/>
    <property type="project" value="GO_Central"/>
</dbReference>
<dbReference type="PANTHER" id="PTHR10502:SF102">
    <property type="entry name" value="ANNEXIN B11"/>
    <property type="match status" value="1"/>
</dbReference>
<dbReference type="InterPro" id="IPR037104">
    <property type="entry name" value="Annexin_sf"/>
</dbReference>
<dbReference type="eggNOG" id="KOG0819">
    <property type="taxonomic scope" value="Eukaryota"/>
</dbReference>
<dbReference type="KEGG" id="dpx:DAPPUDRAFT_231205"/>
<dbReference type="PANTHER" id="PTHR10502">
    <property type="entry name" value="ANNEXIN"/>
    <property type="match status" value="1"/>
</dbReference>
<sequence length="214" mass="23531">MTKFLSIELHETMARPGTEEDSLTEILMSRTNQELSEIDTFFSAYYGHTLISEIESDTVASNVVDQTSVQSDVISLYEGGPAMEGTLESTYIIIFSNRNFVHLNEVANLYEATYGTPLSDVVTTEFANVMGSALASILQYSRDKAVYFSSRFYTTIAGAGTAHRDLLRLTISRCETDLGNIKIAYQSLYGMSLSTAVTDDTSGSYQLALLALID</sequence>
<evidence type="ECO:0000313" key="4">
    <source>
        <dbReference type="EMBL" id="EFX76230.1"/>
    </source>
</evidence>
<dbReference type="EMBL" id="GL732570">
    <property type="protein sequence ID" value="EFX76230.1"/>
    <property type="molecule type" value="Genomic_DNA"/>
</dbReference>
<comment type="similarity">
    <text evidence="1">Belongs to the annexin family.</text>
</comment>
<evidence type="ECO:0000256" key="2">
    <source>
        <dbReference type="ARBA" id="ARBA00022737"/>
    </source>
</evidence>
<evidence type="ECO:0008006" key="6">
    <source>
        <dbReference type="Google" id="ProtNLM"/>
    </source>
</evidence>
<keyword evidence="3" id="KW-0041">Annexin</keyword>
<dbReference type="InParanoid" id="E9GWA4"/>
<dbReference type="GO" id="GO:0001786">
    <property type="term" value="F:phosphatidylserine binding"/>
    <property type="evidence" value="ECO:0000318"/>
    <property type="project" value="GO_Central"/>
</dbReference>
<dbReference type="STRING" id="6669.E9GWA4"/>